<dbReference type="AlphaFoldDB" id="A0A1H1TIZ9"/>
<dbReference type="PRINTS" id="PR00069">
    <property type="entry name" value="ALDKETRDTASE"/>
</dbReference>
<keyword evidence="7" id="KW-1185">Reference proteome</keyword>
<dbReference type="Pfam" id="PF00248">
    <property type="entry name" value="Aldo_ket_red"/>
    <property type="match status" value="1"/>
</dbReference>
<dbReference type="InterPro" id="IPR023210">
    <property type="entry name" value="NADP_OxRdtase_dom"/>
</dbReference>
<reference evidence="7" key="1">
    <citation type="submission" date="2016-10" db="EMBL/GenBank/DDBJ databases">
        <authorList>
            <person name="Varghese N."/>
            <person name="Submissions S."/>
        </authorList>
    </citation>
    <scope>NUCLEOTIDE SEQUENCE [LARGE SCALE GENOMIC DNA]</scope>
    <source>
        <strain evidence="7">IMMIB L-1606</strain>
    </source>
</reference>
<dbReference type="InterPro" id="IPR020471">
    <property type="entry name" value="AKR"/>
</dbReference>
<sequence>MSSLTPVDVTSAATAPLRLASGASIPRVGFGTFGSDRYGSDAVARALRIALGAGYRLIDCASVYGNEADVGAVLEEALQDGINRSDLFVMSKIWNDAHEPLAAIASVEKSLTDLRLDYLDAVFVHWPFPNHHAPKAGTDARDPAARPYDHAAFMKLWKALESLVDAGLVRHLGTSNVTIAKLQRILADARIAPGLNEMELHPSFQQGELFQFCLDHEIQPVGYSPLGSPSRPARDTTPDDVSDMDLPPVRAIAEARGIHPALVCLKWAVARGHIPIPFSAKELQIVANLHAALEDPLTPEEMEQLRSAERNSRLIKGQVFLWPEAGSWLDLWDVDGTIPGWNGYGSPTL</sequence>
<gene>
    <name evidence="6" type="ORF">SAMN04489743_0426</name>
</gene>
<feature type="region of interest" description="Disordered" evidence="4">
    <location>
        <begin position="224"/>
        <end position="244"/>
    </location>
</feature>
<accession>A0A1H1TIZ9</accession>
<dbReference type="RefSeq" id="WP_091723749.1">
    <property type="nucleotide sequence ID" value="NZ_LT629779.1"/>
</dbReference>
<evidence type="ECO:0000256" key="1">
    <source>
        <dbReference type="PIRSR" id="PIRSR000097-1"/>
    </source>
</evidence>
<dbReference type="GO" id="GO:0016491">
    <property type="term" value="F:oxidoreductase activity"/>
    <property type="evidence" value="ECO:0007669"/>
    <property type="project" value="InterPro"/>
</dbReference>
<feature type="domain" description="NADP-dependent oxidoreductase" evidence="5">
    <location>
        <begin position="28"/>
        <end position="308"/>
    </location>
</feature>
<feature type="site" description="Lowers pKa of active site Tyr" evidence="3">
    <location>
        <position position="92"/>
    </location>
</feature>
<dbReference type="PROSITE" id="PS00798">
    <property type="entry name" value="ALDOKETO_REDUCTASE_1"/>
    <property type="match status" value="1"/>
</dbReference>
<evidence type="ECO:0000256" key="4">
    <source>
        <dbReference type="SAM" id="MobiDB-lite"/>
    </source>
</evidence>
<feature type="binding site" evidence="2">
    <location>
        <position position="125"/>
    </location>
    <ligand>
        <name>substrate</name>
    </ligand>
</feature>
<dbReference type="PIRSF" id="PIRSF000097">
    <property type="entry name" value="AKR"/>
    <property type="match status" value="1"/>
</dbReference>
<feature type="active site" description="Proton donor" evidence="1">
    <location>
        <position position="64"/>
    </location>
</feature>
<dbReference type="InterPro" id="IPR018170">
    <property type="entry name" value="Aldo/ket_reductase_CS"/>
</dbReference>
<evidence type="ECO:0000313" key="7">
    <source>
        <dbReference type="Proteomes" id="UP000198751"/>
    </source>
</evidence>
<dbReference type="OrthoDB" id="9804790at2"/>
<dbReference type="InterPro" id="IPR036812">
    <property type="entry name" value="NAD(P)_OxRdtase_dom_sf"/>
</dbReference>
<evidence type="ECO:0000256" key="3">
    <source>
        <dbReference type="PIRSR" id="PIRSR000097-3"/>
    </source>
</evidence>
<evidence type="ECO:0000256" key="2">
    <source>
        <dbReference type="PIRSR" id="PIRSR000097-2"/>
    </source>
</evidence>
<proteinExistence type="predicted"/>
<name>A0A1H1TIZ9_9MICC</name>
<evidence type="ECO:0000313" key="6">
    <source>
        <dbReference type="EMBL" id="SDS60227.1"/>
    </source>
</evidence>
<dbReference type="SUPFAM" id="SSF51430">
    <property type="entry name" value="NAD(P)-linked oxidoreductase"/>
    <property type="match status" value="1"/>
</dbReference>
<protein>
    <submittedName>
        <fullName evidence="6">Aldo/keto reductase</fullName>
    </submittedName>
</protein>
<organism evidence="6 7">
    <name type="scientific">Pseudarthrobacter equi</name>
    <dbReference type="NCBI Taxonomy" id="728066"/>
    <lineage>
        <taxon>Bacteria</taxon>
        <taxon>Bacillati</taxon>
        <taxon>Actinomycetota</taxon>
        <taxon>Actinomycetes</taxon>
        <taxon>Micrococcales</taxon>
        <taxon>Micrococcaceae</taxon>
        <taxon>Pseudarthrobacter</taxon>
    </lineage>
</organism>
<dbReference type="EMBL" id="LT629779">
    <property type="protein sequence ID" value="SDS60227.1"/>
    <property type="molecule type" value="Genomic_DNA"/>
</dbReference>
<dbReference type="Proteomes" id="UP000198751">
    <property type="component" value="Chromosome I"/>
</dbReference>
<dbReference type="CDD" id="cd19071">
    <property type="entry name" value="AKR_AKR1-5-like"/>
    <property type="match status" value="1"/>
</dbReference>
<evidence type="ECO:0000259" key="5">
    <source>
        <dbReference type="Pfam" id="PF00248"/>
    </source>
</evidence>
<dbReference type="PANTHER" id="PTHR11732">
    <property type="entry name" value="ALDO/KETO REDUCTASE"/>
    <property type="match status" value="1"/>
</dbReference>
<dbReference type="Gene3D" id="3.20.20.100">
    <property type="entry name" value="NADP-dependent oxidoreductase domain"/>
    <property type="match status" value="1"/>
</dbReference>